<evidence type="ECO:0000256" key="9">
    <source>
        <dbReference type="ARBA" id="ARBA00023136"/>
    </source>
</evidence>
<evidence type="ECO:0000259" key="15">
    <source>
        <dbReference type="PROSITE" id="PS51751"/>
    </source>
</evidence>
<dbReference type="GO" id="GO:0005783">
    <property type="term" value="C:endoplasmic reticulum"/>
    <property type="evidence" value="ECO:0007669"/>
    <property type="project" value="TreeGrafter"/>
</dbReference>
<evidence type="ECO:0000256" key="1">
    <source>
        <dbReference type="ARBA" id="ARBA00004141"/>
    </source>
</evidence>
<dbReference type="AlphaFoldDB" id="A0AA41VI25"/>
<evidence type="ECO:0000256" key="3">
    <source>
        <dbReference type="ARBA" id="ARBA00022516"/>
    </source>
</evidence>
<evidence type="ECO:0000256" key="8">
    <source>
        <dbReference type="ARBA" id="ARBA00023098"/>
    </source>
</evidence>
<organism evidence="16 17">
    <name type="scientific">Papaver nudicaule</name>
    <name type="common">Iceland poppy</name>
    <dbReference type="NCBI Taxonomy" id="74823"/>
    <lineage>
        <taxon>Eukaryota</taxon>
        <taxon>Viridiplantae</taxon>
        <taxon>Streptophyta</taxon>
        <taxon>Embryophyta</taxon>
        <taxon>Tracheophyta</taxon>
        <taxon>Spermatophyta</taxon>
        <taxon>Magnoliopsida</taxon>
        <taxon>Ranunculales</taxon>
        <taxon>Papaveraceae</taxon>
        <taxon>Papaveroideae</taxon>
        <taxon>Papaver</taxon>
    </lineage>
</organism>
<keyword evidence="5" id="KW-0752">Steroid biosynthesis</keyword>
<keyword evidence="4 13" id="KW-0812">Transmembrane</keyword>
<dbReference type="GO" id="GO:0000247">
    <property type="term" value="F:C-8 sterol isomerase activity"/>
    <property type="evidence" value="ECO:0007669"/>
    <property type="project" value="TreeGrafter"/>
</dbReference>
<sequence>MVSHPYIPQDLILDGFVQISTAQITVLGVYLSSSFLVASFIWLVSGWCAKLSQTERLIMCWLAFSGLNHIILETYFVFSPEFYKDSSFLADVWKIYSLGDSRYAARESSLVTLEILTVFFVGPSCLLAVYAIAKRKSYSDILQISISLGHLYAVALFYVTSFLQGNNFASSPFYYYSYIVLGNSFWICIPILIIIRSWKEICAAVLAASHSRAPTQKKNKTG</sequence>
<dbReference type="Pfam" id="PF05241">
    <property type="entry name" value="EBP"/>
    <property type="match status" value="1"/>
</dbReference>
<dbReference type="Proteomes" id="UP001177140">
    <property type="component" value="Unassembled WGS sequence"/>
</dbReference>
<keyword evidence="12" id="KW-0413">Isomerase</keyword>
<gene>
    <name evidence="16" type="ORF">MKW94_014821</name>
</gene>
<keyword evidence="6 13" id="KW-1133">Transmembrane helix</keyword>
<feature type="transmembrane region" description="Helical" evidence="14">
    <location>
        <begin position="110"/>
        <end position="132"/>
    </location>
</feature>
<evidence type="ECO:0000256" key="13">
    <source>
        <dbReference type="PROSITE-ProRule" id="PRU01087"/>
    </source>
</evidence>
<dbReference type="InterPro" id="IPR033118">
    <property type="entry name" value="EXPERA"/>
</dbReference>
<comment type="subcellular location">
    <subcellularLocation>
        <location evidence="1">Membrane</location>
        <topology evidence="1">Multi-pass membrane protein</topology>
    </subcellularLocation>
</comment>
<evidence type="ECO:0000256" key="11">
    <source>
        <dbReference type="ARBA" id="ARBA00023221"/>
    </source>
</evidence>
<evidence type="ECO:0000256" key="4">
    <source>
        <dbReference type="ARBA" id="ARBA00022692"/>
    </source>
</evidence>
<evidence type="ECO:0000256" key="5">
    <source>
        <dbReference type="ARBA" id="ARBA00022955"/>
    </source>
</evidence>
<keyword evidence="17" id="KW-1185">Reference proteome</keyword>
<evidence type="ECO:0000313" key="16">
    <source>
        <dbReference type="EMBL" id="MCL7041661.1"/>
    </source>
</evidence>
<evidence type="ECO:0000256" key="2">
    <source>
        <dbReference type="ARBA" id="ARBA00008337"/>
    </source>
</evidence>
<proteinExistence type="inferred from homology"/>
<keyword evidence="8" id="KW-0443">Lipid metabolism</keyword>
<dbReference type="GO" id="GO:0047750">
    <property type="term" value="F:cholestenol delta-isomerase activity"/>
    <property type="evidence" value="ECO:0007669"/>
    <property type="project" value="InterPro"/>
</dbReference>
<keyword evidence="7" id="KW-0756">Sterol biosynthesis</keyword>
<dbReference type="GO" id="GO:0004769">
    <property type="term" value="F:steroid Delta-isomerase activity"/>
    <property type="evidence" value="ECO:0007669"/>
    <property type="project" value="TreeGrafter"/>
</dbReference>
<feature type="transmembrane region" description="Helical" evidence="14">
    <location>
        <begin position="57"/>
        <end position="78"/>
    </location>
</feature>
<evidence type="ECO:0000256" key="12">
    <source>
        <dbReference type="ARBA" id="ARBA00023235"/>
    </source>
</evidence>
<dbReference type="GO" id="GO:0016020">
    <property type="term" value="C:membrane"/>
    <property type="evidence" value="ECO:0007669"/>
    <property type="project" value="UniProtKB-SubCell"/>
</dbReference>
<name>A0AA41VI25_PAPNU</name>
<dbReference type="EMBL" id="JAJJMA010226148">
    <property type="protein sequence ID" value="MCL7041661.1"/>
    <property type="molecule type" value="Genomic_DNA"/>
</dbReference>
<feature type="transmembrane region" description="Helical" evidence="14">
    <location>
        <begin position="144"/>
        <end position="163"/>
    </location>
</feature>
<dbReference type="PANTHER" id="PTHR14207">
    <property type="entry name" value="STEROL ISOMERASE"/>
    <property type="match status" value="1"/>
</dbReference>
<dbReference type="PANTHER" id="PTHR14207:SF0">
    <property type="entry name" value="3-BETA-HYDROXYSTEROID-DELTA(8),DELTA(7)-ISOMERASE"/>
    <property type="match status" value="1"/>
</dbReference>
<feature type="transmembrane region" description="Helical" evidence="14">
    <location>
        <begin position="20"/>
        <end position="45"/>
    </location>
</feature>
<evidence type="ECO:0000256" key="7">
    <source>
        <dbReference type="ARBA" id="ARBA00023011"/>
    </source>
</evidence>
<dbReference type="InterPro" id="IPR007905">
    <property type="entry name" value="EBP"/>
</dbReference>
<comment type="caution">
    <text evidence="16">The sequence shown here is derived from an EMBL/GenBank/DDBJ whole genome shotgun (WGS) entry which is preliminary data.</text>
</comment>
<evidence type="ECO:0000256" key="6">
    <source>
        <dbReference type="ARBA" id="ARBA00022989"/>
    </source>
</evidence>
<dbReference type="PROSITE" id="PS51751">
    <property type="entry name" value="EXPERA"/>
    <property type="match status" value="1"/>
</dbReference>
<feature type="domain" description="EXPERA" evidence="15">
    <location>
        <begin position="54"/>
        <end position="194"/>
    </location>
</feature>
<keyword evidence="9 13" id="KW-0472">Membrane</keyword>
<keyword evidence="11" id="KW-0753">Steroid metabolism</keyword>
<evidence type="ECO:0000313" key="17">
    <source>
        <dbReference type="Proteomes" id="UP001177140"/>
    </source>
</evidence>
<dbReference type="GO" id="GO:0016126">
    <property type="term" value="P:sterol biosynthetic process"/>
    <property type="evidence" value="ECO:0007669"/>
    <property type="project" value="UniProtKB-KW"/>
</dbReference>
<evidence type="ECO:0000256" key="14">
    <source>
        <dbReference type="SAM" id="Phobius"/>
    </source>
</evidence>
<reference evidence="16" key="1">
    <citation type="submission" date="2022-03" db="EMBL/GenBank/DDBJ databases">
        <title>A functionally conserved STORR gene fusion in Papaver species that diverged 16.8 million years ago.</title>
        <authorList>
            <person name="Catania T."/>
        </authorList>
    </citation>
    <scope>NUCLEOTIDE SEQUENCE</scope>
    <source>
        <strain evidence="16">S-191538</strain>
    </source>
</reference>
<accession>A0AA41VI25</accession>
<protein>
    <recommendedName>
        <fullName evidence="15">EXPERA domain-containing protein</fullName>
    </recommendedName>
</protein>
<evidence type="ECO:0000256" key="10">
    <source>
        <dbReference type="ARBA" id="ARBA00023166"/>
    </source>
</evidence>
<feature type="transmembrane region" description="Helical" evidence="14">
    <location>
        <begin position="175"/>
        <end position="195"/>
    </location>
</feature>
<keyword evidence="3" id="KW-0444">Lipid biosynthesis</keyword>
<comment type="similarity">
    <text evidence="2">Belongs to the EBP family.</text>
</comment>
<keyword evidence="10" id="KW-1207">Sterol metabolism</keyword>